<comment type="caution">
    <text evidence="1">The sequence shown here is derived from an EMBL/GenBank/DDBJ whole genome shotgun (WGS) entry which is preliminary data.</text>
</comment>
<reference evidence="1" key="1">
    <citation type="journal article" date="2023" name="Mol. Biol. Evol.">
        <title>Third-Generation Sequencing Reveals the Adaptive Role of the Epigenome in Three Deep-Sea Polychaetes.</title>
        <authorList>
            <person name="Perez M."/>
            <person name="Aroh O."/>
            <person name="Sun Y."/>
            <person name="Lan Y."/>
            <person name="Juniper S.K."/>
            <person name="Young C.R."/>
            <person name="Angers B."/>
            <person name="Qian P.Y."/>
        </authorList>
    </citation>
    <scope>NUCLEOTIDE SEQUENCE</scope>
    <source>
        <strain evidence="1">P08H-3</strain>
    </source>
</reference>
<dbReference type="Proteomes" id="UP001208570">
    <property type="component" value="Unassembled WGS sequence"/>
</dbReference>
<dbReference type="EMBL" id="JAODUP010000032">
    <property type="protein sequence ID" value="KAK2167016.1"/>
    <property type="molecule type" value="Genomic_DNA"/>
</dbReference>
<dbReference type="AlphaFoldDB" id="A0AAD9K9H6"/>
<evidence type="ECO:0000313" key="1">
    <source>
        <dbReference type="EMBL" id="KAK2167016.1"/>
    </source>
</evidence>
<proteinExistence type="predicted"/>
<keyword evidence="2" id="KW-1185">Reference proteome</keyword>
<organism evidence="1 2">
    <name type="scientific">Paralvinella palmiformis</name>
    <dbReference type="NCBI Taxonomy" id="53620"/>
    <lineage>
        <taxon>Eukaryota</taxon>
        <taxon>Metazoa</taxon>
        <taxon>Spiralia</taxon>
        <taxon>Lophotrochozoa</taxon>
        <taxon>Annelida</taxon>
        <taxon>Polychaeta</taxon>
        <taxon>Sedentaria</taxon>
        <taxon>Canalipalpata</taxon>
        <taxon>Terebellida</taxon>
        <taxon>Terebelliformia</taxon>
        <taxon>Alvinellidae</taxon>
        <taxon>Paralvinella</taxon>
    </lineage>
</organism>
<accession>A0AAD9K9H6</accession>
<protein>
    <submittedName>
        <fullName evidence="1">Uncharacterized protein</fullName>
    </submittedName>
</protein>
<evidence type="ECO:0000313" key="2">
    <source>
        <dbReference type="Proteomes" id="UP001208570"/>
    </source>
</evidence>
<sequence length="329" mass="37754">MAELSNLDMHDVKKKDSRCICLVMRCDDYQLMPLMKSQRIKAHVLMKQDGSYHMSSKLKSIARNCTCSIWICICSFSDREWLSTVTDLVTLQKCDFENNDESLMAIRIQLLLFNGLHREDLPENLKLLNCLRFENYMTEDKAAAVACKLLKMHDDRKKPGINCIPSNTEDALGLSTLLVMRNTDCELRPLMKSNRIKTCIVMNTKGQYCIPAILVKARRNISHSVWICICCLCDIHWLQNVSQLVTLQKHELGNNDELPKAVGIHLLLFNGLRIECLPADLRSLNSWTVENYMTEEKTADVINKLSMVQDDRGNACEHHHTVQHEFVKG</sequence>
<gene>
    <name evidence="1" type="ORF">LSH36_32g02004</name>
</gene>
<name>A0AAD9K9H6_9ANNE</name>